<protein>
    <submittedName>
        <fullName evidence="1">Uncharacterized protein</fullName>
    </submittedName>
</protein>
<dbReference type="Proteomes" id="UP000324376">
    <property type="component" value="Unassembled WGS sequence"/>
</dbReference>
<name>A0A5S5CDM3_9FLAO</name>
<accession>A0A5S5CDM3</accession>
<evidence type="ECO:0000313" key="1">
    <source>
        <dbReference type="EMBL" id="TYP76103.1"/>
    </source>
</evidence>
<dbReference type="OrthoDB" id="1120195at2"/>
<reference evidence="1 2" key="1">
    <citation type="submission" date="2019-07" db="EMBL/GenBank/DDBJ databases">
        <title>Genomic Encyclopedia of Archaeal and Bacterial Type Strains, Phase II (KMG-II): from individual species to whole genera.</title>
        <authorList>
            <person name="Goeker M."/>
        </authorList>
    </citation>
    <scope>NUCLEOTIDE SEQUENCE [LARGE SCALE GENOMIC DNA]</scope>
    <source>
        <strain evidence="1 2">DSM 17527</strain>
    </source>
</reference>
<organism evidence="1 2">
    <name type="scientific">Aquimarina intermedia</name>
    <dbReference type="NCBI Taxonomy" id="350814"/>
    <lineage>
        <taxon>Bacteria</taxon>
        <taxon>Pseudomonadati</taxon>
        <taxon>Bacteroidota</taxon>
        <taxon>Flavobacteriia</taxon>
        <taxon>Flavobacteriales</taxon>
        <taxon>Flavobacteriaceae</taxon>
        <taxon>Aquimarina</taxon>
    </lineage>
</organism>
<dbReference type="AlphaFoldDB" id="A0A5S5CDM3"/>
<evidence type="ECO:0000313" key="2">
    <source>
        <dbReference type="Proteomes" id="UP000324376"/>
    </source>
</evidence>
<comment type="caution">
    <text evidence="1">The sequence shown here is derived from an EMBL/GenBank/DDBJ whole genome shotgun (WGS) entry which is preliminary data.</text>
</comment>
<proteinExistence type="predicted"/>
<dbReference type="EMBL" id="VNHU01000002">
    <property type="protein sequence ID" value="TYP76103.1"/>
    <property type="molecule type" value="Genomic_DNA"/>
</dbReference>
<dbReference type="RefSeq" id="WP_148781705.1">
    <property type="nucleotide sequence ID" value="NZ_VNHU01000002.1"/>
</dbReference>
<gene>
    <name evidence="1" type="ORF">BD809_102318</name>
</gene>
<keyword evidence="2" id="KW-1185">Reference proteome</keyword>
<sequence length="118" mass="14016">MSKLSDIEDLIVQDYFLEAFTDIRLQLQKDVYRSGISYTFTKKDPHSFIIELRLMLRGLLNDSFSDFVNLLYAVDVSENKIRFDTVKKSEEIIEIAIGLLIKREWDKVRFRNDMDTRD</sequence>